<dbReference type="Proteomes" id="UP001270362">
    <property type="component" value="Unassembled WGS sequence"/>
</dbReference>
<proteinExistence type="predicted"/>
<accession>A0AAE0X0D3</accession>
<reference evidence="2" key="1">
    <citation type="journal article" date="2023" name="Mol. Phylogenet. Evol.">
        <title>Genome-scale phylogeny and comparative genomics of the fungal order Sordariales.</title>
        <authorList>
            <person name="Hensen N."/>
            <person name="Bonometti L."/>
            <person name="Westerberg I."/>
            <person name="Brannstrom I.O."/>
            <person name="Guillou S."/>
            <person name="Cros-Aarteil S."/>
            <person name="Calhoun S."/>
            <person name="Haridas S."/>
            <person name="Kuo A."/>
            <person name="Mondo S."/>
            <person name="Pangilinan J."/>
            <person name="Riley R."/>
            <person name="LaButti K."/>
            <person name="Andreopoulos B."/>
            <person name="Lipzen A."/>
            <person name="Chen C."/>
            <person name="Yan M."/>
            <person name="Daum C."/>
            <person name="Ng V."/>
            <person name="Clum A."/>
            <person name="Steindorff A."/>
            <person name="Ohm R.A."/>
            <person name="Martin F."/>
            <person name="Silar P."/>
            <person name="Natvig D.O."/>
            <person name="Lalanne C."/>
            <person name="Gautier V."/>
            <person name="Ament-Velasquez S.L."/>
            <person name="Kruys A."/>
            <person name="Hutchinson M.I."/>
            <person name="Powell A.J."/>
            <person name="Barry K."/>
            <person name="Miller A.N."/>
            <person name="Grigoriev I.V."/>
            <person name="Debuchy R."/>
            <person name="Gladieux P."/>
            <person name="Hiltunen Thoren M."/>
            <person name="Johannesson H."/>
        </authorList>
    </citation>
    <scope>NUCLEOTIDE SEQUENCE</scope>
    <source>
        <strain evidence="2">CBS 314.62</strain>
    </source>
</reference>
<reference evidence="2" key="2">
    <citation type="submission" date="2023-06" db="EMBL/GenBank/DDBJ databases">
        <authorList>
            <consortium name="Lawrence Berkeley National Laboratory"/>
            <person name="Haridas S."/>
            <person name="Hensen N."/>
            <person name="Bonometti L."/>
            <person name="Westerberg I."/>
            <person name="Brannstrom I.O."/>
            <person name="Guillou S."/>
            <person name="Cros-Aarteil S."/>
            <person name="Calhoun S."/>
            <person name="Kuo A."/>
            <person name="Mondo S."/>
            <person name="Pangilinan J."/>
            <person name="Riley R."/>
            <person name="Labutti K."/>
            <person name="Andreopoulos B."/>
            <person name="Lipzen A."/>
            <person name="Chen C."/>
            <person name="Yanf M."/>
            <person name="Daum C."/>
            <person name="Ng V."/>
            <person name="Clum A."/>
            <person name="Steindorff A."/>
            <person name="Ohm R."/>
            <person name="Martin F."/>
            <person name="Silar P."/>
            <person name="Natvig D."/>
            <person name="Lalanne C."/>
            <person name="Gautier V."/>
            <person name="Ament-Velasquez S.L."/>
            <person name="Kruys A."/>
            <person name="Hutchinson M.I."/>
            <person name="Powell A.J."/>
            <person name="Barry K."/>
            <person name="Miller A.N."/>
            <person name="Grigoriev I.V."/>
            <person name="Debuchy R."/>
            <person name="Gladieux P."/>
            <person name="Thoren M.H."/>
            <person name="Johannesson H."/>
        </authorList>
    </citation>
    <scope>NUCLEOTIDE SEQUENCE</scope>
    <source>
        <strain evidence="2">CBS 314.62</strain>
    </source>
</reference>
<gene>
    <name evidence="2" type="ORF">B0T22DRAFT_444460</name>
</gene>
<organism evidence="2 3">
    <name type="scientific">Podospora appendiculata</name>
    <dbReference type="NCBI Taxonomy" id="314037"/>
    <lineage>
        <taxon>Eukaryota</taxon>
        <taxon>Fungi</taxon>
        <taxon>Dikarya</taxon>
        <taxon>Ascomycota</taxon>
        <taxon>Pezizomycotina</taxon>
        <taxon>Sordariomycetes</taxon>
        <taxon>Sordariomycetidae</taxon>
        <taxon>Sordariales</taxon>
        <taxon>Podosporaceae</taxon>
        <taxon>Podospora</taxon>
    </lineage>
</organism>
<feature type="region of interest" description="Disordered" evidence="1">
    <location>
        <begin position="1"/>
        <end position="20"/>
    </location>
</feature>
<dbReference type="EMBL" id="JAULSO010000005">
    <property type="protein sequence ID" value="KAK3682225.1"/>
    <property type="molecule type" value="Genomic_DNA"/>
</dbReference>
<comment type="caution">
    <text evidence="2">The sequence shown here is derived from an EMBL/GenBank/DDBJ whole genome shotgun (WGS) entry which is preliminary data.</text>
</comment>
<protein>
    <submittedName>
        <fullName evidence="2">Uncharacterized protein</fullName>
    </submittedName>
</protein>
<keyword evidence="3" id="KW-1185">Reference proteome</keyword>
<name>A0AAE0X0D3_9PEZI</name>
<evidence type="ECO:0000313" key="3">
    <source>
        <dbReference type="Proteomes" id="UP001270362"/>
    </source>
</evidence>
<evidence type="ECO:0000313" key="2">
    <source>
        <dbReference type="EMBL" id="KAK3682225.1"/>
    </source>
</evidence>
<sequence>MTTDGQSPEPAAPTPPQDDDPIIWKRVIWSLDPDGPRKMPFEILTKIVDLVCDDRREMTDLAALGNPCKTLFNFFQPILYRDFKFDKTCYCYTLLSARRNLLIFSSYFFHALARNAKHGLLVRRIKTVSYSILSDFEEALKSSVPLQLKLHDILQVSRSRSPFRGFKSIGAAKALLLCLTPQVEKAGLVVQGLLASDLEPEIPIPAHELRTEDPNKEDPEMQRIKSFGGFPALKIINISHLDIPKTGRDVLVNLINVCPNVYSLLLYDINRVQIQDHTIEDEISQLARATANGEIPRLRGVKLTTPYYEPVSESGDSDVTVDNQADDKGLDEDD</sequence>
<evidence type="ECO:0000256" key="1">
    <source>
        <dbReference type="SAM" id="MobiDB-lite"/>
    </source>
</evidence>
<dbReference type="AlphaFoldDB" id="A0AAE0X0D3"/>
<feature type="region of interest" description="Disordered" evidence="1">
    <location>
        <begin position="309"/>
        <end position="334"/>
    </location>
</feature>